<name>A0A1Y2H3Z0_9FUNG</name>
<dbReference type="AlphaFoldDB" id="A0A1Y2H3Z0"/>
<dbReference type="EMBL" id="MCFL01000253">
    <property type="protein sequence ID" value="ORZ29278.1"/>
    <property type="molecule type" value="Genomic_DNA"/>
</dbReference>
<keyword evidence="2" id="KW-1185">Reference proteome</keyword>
<protein>
    <submittedName>
        <fullName evidence="1">Uncharacterized protein</fullName>
    </submittedName>
</protein>
<evidence type="ECO:0000313" key="1">
    <source>
        <dbReference type="EMBL" id="ORZ29278.1"/>
    </source>
</evidence>
<gene>
    <name evidence="1" type="ORF">BCR44DRAFT_35888</name>
</gene>
<proteinExistence type="predicted"/>
<comment type="caution">
    <text evidence="1">The sequence shown here is derived from an EMBL/GenBank/DDBJ whole genome shotgun (WGS) entry which is preliminary data.</text>
</comment>
<dbReference type="Proteomes" id="UP000193411">
    <property type="component" value="Unassembled WGS sequence"/>
</dbReference>
<reference evidence="1 2" key="1">
    <citation type="submission" date="2016-07" db="EMBL/GenBank/DDBJ databases">
        <title>Pervasive Adenine N6-methylation of Active Genes in Fungi.</title>
        <authorList>
            <consortium name="DOE Joint Genome Institute"/>
            <person name="Mondo S.J."/>
            <person name="Dannebaum R.O."/>
            <person name="Kuo R.C."/>
            <person name="Labutti K."/>
            <person name="Haridas S."/>
            <person name="Kuo A."/>
            <person name="Salamov A."/>
            <person name="Ahrendt S.R."/>
            <person name="Lipzen A."/>
            <person name="Sullivan W."/>
            <person name="Andreopoulos W.B."/>
            <person name="Clum A."/>
            <person name="Lindquist E."/>
            <person name="Daum C."/>
            <person name="Ramamoorthy G.K."/>
            <person name="Gryganskyi A."/>
            <person name="Culley D."/>
            <person name="Magnuson J.K."/>
            <person name="James T.Y."/>
            <person name="O'Malley M.A."/>
            <person name="Stajich J.E."/>
            <person name="Spatafora J.W."/>
            <person name="Visel A."/>
            <person name="Grigoriev I.V."/>
        </authorList>
    </citation>
    <scope>NUCLEOTIDE SEQUENCE [LARGE SCALE GENOMIC DNA]</scope>
    <source>
        <strain evidence="1 2">PL171</strain>
    </source>
</reference>
<accession>A0A1Y2H3Z0</accession>
<organism evidence="1 2">
    <name type="scientific">Catenaria anguillulae PL171</name>
    <dbReference type="NCBI Taxonomy" id="765915"/>
    <lineage>
        <taxon>Eukaryota</taxon>
        <taxon>Fungi</taxon>
        <taxon>Fungi incertae sedis</taxon>
        <taxon>Blastocladiomycota</taxon>
        <taxon>Blastocladiomycetes</taxon>
        <taxon>Blastocladiales</taxon>
        <taxon>Catenariaceae</taxon>
        <taxon>Catenaria</taxon>
    </lineage>
</organism>
<evidence type="ECO:0000313" key="2">
    <source>
        <dbReference type="Proteomes" id="UP000193411"/>
    </source>
</evidence>
<sequence length="152" mass="16920">MTNPASPETGLHTEHFGGYLCCQHSKRALRMLGRLGCTSRVELAIRHLELTLRQLGVDLARCPFQQTPVLDHAPDVDDRVLFMYVNDVGGVQFARESEENIKTTATWGKSNAKDRCIVIEIVEDADADLSPPIDTLMQGGSTTFDGRMDRFL</sequence>